<reference evidence="3" key="1">
    <citation type="submission" date="2020-03" db="EMBL/GenBank/DDBJ databases">
        <title>A mixture of massive structural variations and highly conserved coding sequences in Ustilaginoidea virens genome.</title>
        <authorList>
            <person name="Zhang K."/>
            <person name="Zhao Z."/>
            <person name="Zhang Z."/>
            <person name="Li Y."/>
            <person name="Hsiang T."/>
            <person name="Sun W."/>
        </authorList>
    </citation>
    <scope>NUCLEOTIDE SEQUENCE</scope>
    <source>
        <strain evidence="3">UV-8b</strain>
    </source>
</reference>
<feature type="domain" description="Ysc84 actin-binding" evidence="2">
    <location>
        <begin position="214"/>
        <end position="339"/>
    </location>
</feature>
<feature type="region of interest" description="Disordered" evidence="1">
    <location>
        <begin position="663"/>
        <end position="702"/>
    </location>
</feature>
<dbReference type="EMBL" id="CP072753">
    <property type="protein sequence ID" value="QUC17200.1"/>
    <property type="molecule type" value="Genomic_DNA"/>
</dbReference>
<feature type="region of interest" description="Disordered" evidence="1">
    <location>
        <begin position="354"/>
        <end position="386"/>
    </location>
</feature>
<dbReference type="PANTHER" id="PTHR15629">
    <property type="entry name" value="SH3YL1 PROTEIN"/>
    <property type="match status" value="1"/>
</dbReference>
<feature type="compositionally biased region" description="Low complexity" evidence="1">
    <location>
        <begin position="52"/>
        <end position="71"/>
    </location>
</feature>
<name>A0A8E5HKN5_USTVR</name>
<feature type="compositionally biased region" description="Basic and acidic residues" evidence="1">
    <location>
        <begin position="553"/>
        <end position="569"/>
    </location>
</feature>
<gene>
    <name evidence="3" type="ORF">UV8b_01441</name>
</gene>
<feature type="compositionally biased region" description="Basic and acidic residues" evidence="1">
    <location>
        <begin position="902"/>
        <end position="911"/>
    </location>
</feature>
<feature type="region of interest" description="Disordered" evidence="1">
    <location>
        <begin position="790"/>
        <end position="812"/>
    </location>
</feature>
<feature type="compositionally biased region" description="Polar residues" evidence="1">
    <location>
        <begin position="866"/>
        <end position="878"/>
    </location>
</feature>
<feature type="region of interest" description="Disordered" evidence="1">
    <location>
        <begin position="528"/>
        <end position="589"/>
    </location>
</feature>
<evidence type="ECO:0000313" key="4">
    <source>
        <dbReference type="Proteomes" id="UP000027002"/>
    </source>
</evidence>
<proteinExistence type="predicted"/>
<evidence type="ECO:0000259" key="2">
    <source>
        <dbReference type="Pfam" id="PF04366"/>
    </source>
</evidence>
<feature type="compositionally biased region" description="Polar residues" evidence="1">
    <location>
        <begin position="369"/>
        <end position="382"/>
    </location>
</feature>
<feature type="region of interest" description="Disordered" evidence="1">
    <location>
        <begin position="414"/>
        <end position="433"/>
    </location>
</feature>
<feature type="compositionally biased region" description="Low complexity" evidence="1">
    <location>
        <begin position="770"/>
        <end position="780"/>
    </location>
</feature>
<accession>A0A8E5HKN5</accession>
<dbReference type="CDD" id="cd11524">
    <property type="entry name" value="SYLF"/>
    <property type="match status" value="1"/>
</dbReference>
<keyword evidence="4" id="KW-1185">Reference proteome</keyword>
<feature type="region of interest" description="Disordered" evidence="1">
    <location>
        <begin position="458"/>
        <end position="487"/>
    </location>
</feature>
<feature type="region of interest" description="Disordered" evidence="1">
    <location>
        <begin position="866"/>
        <end position="932"/>
    </location>
</feature>
<dbReference type="PANTHER" id="PTHR15629:SF8">
    <property type="entry name" value="DUF500 DOMAIN PROTEIN (AFU_ORTHOLOGUE AFUA_5G07310)"/>
    <property type="match status" value="1"/>
</dbReference>
<feature type="region of interest" description="Disordered" evidence="1">
    <location>
        <begin position="1"/>
        <end position="86"/>
    </location>
</feature>
<feature type="region of interest" description="Disordered" evidence="1">
    <location>
        <begin position="723"/>
        <end position="753"/>
    </location>
</feature>
<dbReference type="GeneID" id="66062219"/>
<dbReference type="InterPro" id="IPR051702">
    <property type="entry name" value="SH3_domain_YSC84-like"/>
</dbReference>
<dbReference type="KEGG" id="uvi:66062219"/>
<dbReference type="InterPro" id="IPR007461">
    <property type="entry name" value="Ysc84_actin-binding"/>
</dbReference>
<feature type="region of interest" description="Disordered" evidence="1">
    <location>
        <begin position="832"/>
        <end position="853"/>
    </location>
</feature>
<organism evidence="3 4">
    <name type="scientific">Ustilaginoidea virens</name>
    <name type="common">Rice false smut fungus</name>
    <name type="synonym">Villosiclava virens</name>
    <dbReference type="NCBI Taxonomy" id="1159556"/>
    <lineage>
        <taxon>Eukaryota</taxon>
        <taxon>Fungi</taxon>
        <taxon>Dikarya</taxon>
        <taxon>Ascomycota</taxon>
        <taxon>Pezizomycotina</taxon>
        <taxon>Sordariomycetes</taxon>
        <taxon>Hypocreomycetidae</taxon>
        <taxon>Hypocreales</taxon>
        <taxon>Clavicipitaceae</taxon>
        <taxon>Ustilaginoidea</taxon>
    </lineage>
</organism>
<feature type="region of interest" description="Disordered" evidence="1">
    <location>
        <begin position="761"/>
        <end position="780"/>
    </location>
</feature>
<feature type="compositionally biased region" description="Polar residues" evidence="1">
    <location>
        <begin position="458"/>
        <end position="468"/>
    </location>
</feature>
<dbReference type="AlphaFoldDB" id="A0A8E5HKN5"/>
<feature type="compositionally biased region" description="Polar residues" evidence="1">
    <location>
        <begin position="414"/>
        <end position="430"/>
    </location>
</feature>
<evidence type="ECO:0000313" key="3">
    <source>
        <dbReference type="EMBL" id="QUC17200.1"/>
    </source>
</evidence>
<dbReference type="Pfam" id="PF04366">
    <property type="entry name" value="Ysc84"/>
    <property type="match status" value="1"/>
</dbReference>
<dbReference type="OrthoDB" id="443981at2759"/>
<dbReference type="GO" id="GO:0035091">
    <property type="term" value="F:phosphatidylinositol binding"/>
    <property type="evidence" value="ECO:0007669"/>
    <property type="project" value="TreeGrafter"/>
</dbReference>
<feature type="compositionally biased region" description="Polar residues" evidence="1">
    <location>
        <begin position="734"/>
        <end position="746"/>
    </location>
</feature>
<feature type="region of interest" description="Disordered" evidence="1">
    <location>
        <begin position="624"/>
        <end position="646"/>
    </location>
</feature>
<sequence>MQRVSSFLPSWDKRNSSSGPAKPPPASGFFGWAARNSASINSNDNAKTQITGNGSSSSSSSSGSSGSDGNGHLSNPAGNTLLPKLKSPGKSLAPINVSAANGGRIEREAFWPSTLDVECTKAARILKSFCTDGYLAPTEAVTSASAANSNPEEPGSPAKQMKKIPQRIIQNAAGIAIFTCMRSGLWMTGSGGSGILIARKSDGTWSPPSGIMLHTPTLSFIIGVDVYDCILVVTNLSALEMITRPRVTLGDDVKLNNGPLTSMNSDEPHFNWKHLDNTVLAYMKAHGQHQTAYLQGCILTERGNENERFYGRDVTQMDILAGNVARPVQETTPLFEVIKLAEGRTDYDRAAVGLTTSEPAPGDALIATPKSTSGHQPTTSSFGIVKADDPDPFGVLALEMAGLEIRQAGSRLRPTSSQFEVNSNPRSPTLSRFDRQSMDNCVTKSNRASVRSLATVKSQVTDAGTQTDLGAGNGPEITPSPGRSEDGLERAFVDRIPEVQEDDDDEDAVDYTAVDFTPVKHLTWQQSTDLLQPELPPIPARSRPKSTATCMLDEEKKGSTADASSADREAEVEDDTNDADDEDDLGESDEEPVIFEVAQVQPARTRAVVSRMIHAKGNVVNIPRRIAPPLPTRSPARNSRCAQSDVGAETVKALNPLRQAFSEADLRNEEEEADKRKRKAQETSLRNSAGLAMGESAEMARTRGAPVAKGIIHFRDVFKRDEKSTRSALADESAQATPSPEATATTDEPAYSVSQGRFVLPQRSSKRQSRNSQASVQEALAGGESLAAAWDAAAKMPPPEGTEAKGPLSQIEASESEYGSVYQMTEEEELLIHDAHGPNDNSDSTMSKRHTSSILTGLTEDRWSIDRSSLTTPTSDRNVSVVEYTTEEDTPKKMGGEGQLDDGEHQLKETGNEGLTQRQSKATLRLVETSVY</sequence>
<feature type="compositionally biased region" description="Polar residues" evidence="1">
    <location>
        <begin position="36"/>
        <end position="51"/>
    </location>
</feature>
<feature type="compositionally biased region" description="Polar residues" evidence="1">
    <location>
        <begin position="913"/>
        <end position="922"/>
    </location>
</feature>
<dbReference type="Proteomes" id="UP000027002">
    <property type="component" value="Chromosome 1"/>
</dbReference>
<evidence type="ECO:0000256" key="1">
    <source>
        <dbReference type="SAM" id="MobiDB-lite"/>
    </source>
</evidence>
<feature type="compositionally biased region" description="Acidic residues" evidence="1">
    <location>
        <begin position="570"/>
        <end position="589"/>
    </location>
</feature>
<dbReference type="RefSeq" id="XP_042994873.1">
    <property type="nucleotide sequence ID" value="XM_043138939.1"/>
</dbReference>
<protein>
    <recommendedName>
        <fullName evidence="2">Ysc84 actin-binding domain-containing protein</fullName>
    </recommendedName>
</protein>